<keyword evidence="7" id="KW-0547">Nucleotide-binding</keyword>
<dbReference type="EC" id="2.7.13.3" evidence="3"/>
<organism evidence="17 18">
    <name type="scientific">Garciella nitratireducens DSM 15102</name>
    <dbReference type="NCBI Taxonomy" id="1121911"/>
    <lineage>
        <taxon>Bacteria</taxon>
        <taxon>Bacillati</taxon>
        <taxon>Bacillota</taxon>
        <taxon>Clostridia</taxon>
        <taxon>Eubacteriales</taxon>
        <taxon>Eubacteriaceae</taxon>
        <taxon>Garciella</taxon>
    </lineage>
</organism>
<dbReference type="Gene3D" id="3.30.565.10">
    <property type="entry name" value="Histidine kinase-like ATPase, C-terminal domain"/>
    <property type="match status" value="1"/>
</dbReference>
<evidence type="ECO:0000313" key="17">
    <source>
        <dbReference type="EMBL" id="SJZ82099.1"/>
    </source>
</evidence>
<dbReference type="InterPro" id="IPR005467">
    <property type="entry name" value="His_kinase_dom"/>
</dbReference>
<name>A0A1T4NS37_9FIRM</name>
<keyword evidence="8 17" id="KW-0418">Kinase</keyword>
<dbReference type="InterPro" id="IPR003594">
    <property type="entry name" value="HATPase_dom"/>
</dbReference>
<dbReference type="GO" id="GO:0007234">
    <property type="term" value="P:osmosensory signaling via phosphorelay pathway"/>
    <property type="evidence" value="ECO:0007669"/>
    <property type="project" value="TreeGrafter"/>
</dbReference>
<keyword evidence="11" id="KW-0902">Two-component regulatory system</keyword>
<dbReference type="SUPFAM" id="SSF55874">
    <property type="entry name" value="ATPase domain of HSP90 chaperone/DNA topoisomerase II/histidine kinase"/>
    <property type="match status" value="1"/>
</dbReference>
<feature type="domain" description="Histidine kinase" evidence="14">
    <location>
        <begin position="374"/>
        <end position="590"/>
    </location>
</feature>
<dbReference type="GO" id="GO:0030295">
    <property type="term" value="F:protein kinase activator activity"/>
    <property type="evidence" value="ECO:0007669"/>
    <property type="project" value="TreeGrafter"/>
</dbReference>
<dbReference type="Gene3D" id="3.30.450.20">
    <property type="entry name" value="PAS domain"/>
    <property type="match status" value="1"/>
</dbReference>
<comment type="subcellular location">
    <subcellularLocation>
        <location evidence="2">Membrane</location>
        <topology evidence="2">Multi-pass membrane protein</topology>
    </subcellularLocation>
</comment>
<dbReference type="InterPro" id="IPR035965">
    <property type="entry name" value="PAS-like_dom_sf"/>
</dbReference>
<keyword evidence="18" id="KW-1185">Reference proteome</keyword>
<evidence type="ECO:0000259" key="15">
    <source>
        <dbReference type="PROSITE" id="PS50112"/>
    </source>
</evidence>
<dbReference type="FunFam" id="3.30.565.10:FF:000006">
    <property type="entry name" value="Sensor histidine kinase WalK"/>
    <property type="match status" value="1"/>
</dbReference>
<evidence type="ECO:0000256" key="4">
    <source>
        <dbReference type="ARBA" id="ARBA00022553"/>
    </source>
</evidence>
<dbReference type="InterPro" id="IPR003661">
    <property type="entry name" value="HisK_dim/P_dom"/>
</dbReference>
<keyword evidence="4" id="KW-0597">Phosphoprotein</keyword>
<evidence type="ECO:0000259" key="16">
    <source>
        <dbReference type="PROSITE" id="PS50885"/>
    </source>
</evidence>
<dbReference type="PANTHER" id="PTHR42878">
    <property type="entry name" value="TWO-COMPONENT HISTIDINE KINASE"/>
    <property type="match status" value="1"/>
</dbReference>
<protein>
    <recommendedName>
        <fullName evidence="3">histidine kinase</fullName>
        <ecNumber evidence="3">2.7.13.3</ecNumber>
    </recommendedName>
</protein>
<dbReference type="NCBIfam" id="TIGR00229">
    <property type="entry name" value="sensory_box"/>
    <property type="match status" value="1"/>
</dbReference>
<evidence type="ECO:0000313" key="18">
    <source>
        <dbReference type="Proteomes" id="UP000196365"/>
    </source>
</evidence>
<evidence type="ECO:0000256" key="3">
    <source>
        <dbReference type="ARBA" id="ARBA00012438"/>
    </source>
</evidence>
<dbReference type="CDD" id="cd00130">
    <property type="entry name" value="PAS"/>
    <property type="match status" value="1"/>
</dbReference>
<feature type="transmembrane region" description="Helical" evidence="13">
    <location>
        <begin position="176"/>
        <end position="197"/>
    </location>
</feature>
<dbReference type="GO" id="GO:0016020">
    <property type="term" value="C:membrane"/>
    <property type="evidence" value="ECO:0007669"/>
    <property type="project" value="UniProtKB-SubCell"/>
</dbReference>
<dbReference type="InterPro" id="IPR013767">
    <property type="entry name" value="PAS_fold"/>
</dbReference>
<dbReference type="PRINTS" id="PR00344">
    <property type="entry name" value="BCTRLSENSOR"/>
</dbReference>
<feature type="transmembrane region" description="Helical" evidence="13">
    <location>
        <begin position="12"/>
        <end position="35"/>
    </location>
</feature>
<feature type="domain" description="PAS" evidence="15">
    <location>
        <begin position="256"/>
        <end position="299"/>
    </location>
</feature>
<dbReference type="SUPFAM" id="SSF55785">
    <property type="entry name" value="PYP-like sensor domain (PAS domain)"/>
    <property type="match status" value="1"/>
</dbReference>
<dbReference type="PROSITE" id="PS50112">
    <property type="entry name" value="PAS"/>
    <property type="match status" value="1"/>
</dbReference>
<dbReference type="Gene3D" id="1.10.287.130">
    <property type="match status" value="1"/>
</dbReference>
<evidence type="ECO:0000256" key="11">
    <source>
        <dbReference type="ARBA" id="ARBA00023012"/>
    </source>
</evidence>
<dbReference type="InterPro" id="IPR004358">
    <property type="entry name" value="Sig_transdc_His_kin-like_C"/>
</dbReference>
<dbReference type="AlphaFoldDB" id="A0A1T4NS37"/>
<comment type="catalytic activity">
    <reaction evidence="1">
        <text>ATP + protein L-histidine = ADP + protein N-phospho-L-histidine.</text>
        <dbReference type="EC" id="2.7.13.3"/>
    </reaction>
</comment>
<dbReference type="FunFam" id="1.10.287.130:FF:000001">
    <property type="entry name" value="Two-component sensor histidine kinase"/>
    <property type="match status" value="1"/>
</dbReference>
<reference evidence="17 18" key="1">
    <citation type="submission" date="2017-02" db="EMBL/GenBank/DDBJ databases">
        <authorList>
            <person name="Peterson S.W."/>
        </authorList>
    </citation>
    <scope>NUCLEOTIDE SEQUENCE [LARGE SCALE GENOMIC DNA]</scope>
    <source>
        <strain evidence="17 18">DSM 15102</strain>
    </source>
</reference>
<evidence type="ECO:0000259" key="14">
    <source>
        <dbReference type="PROSITE" id="PS50109"/>
    </source>
</evidence>
<dbReference type="PROSITE" id="PS50109">
    <property type="entry name" value="HIS_KIN"/>
    <property type="match status" value="1"/>
</dbReference>
<dbReference type="InterPro" id="IPR036097">
    <property type="entry name" value="HisK_dim/P_sf"/>
</dbReference>
<sequence length="590" mass="68122">MKFTLRYKIILSNIIIILLALTIIATIVIQGMLYYNIQYSEKRLIQNSDNANLFIQQYILSQDGEHLNSRLKIFKENSTYLAEELSKQNNIRIQLFDQSKNLLADSTTIDIESPTEEREEINIAISRGEKAYVVKDLDEGRYIYFASPIIMENQQLGVLSYIYSLEDVDELINQSIILFLIAGFLGLITMYFVSVYLTRKILTPVYELIDSSEEIANGNFQHQIAYVSHDEIGELTRSFNKMVINIREKINEIRSEKKKLQSVLSSIQDGVLAIDNDKNLLTINEPALEIFQIKQEDTIISSIFSYPFIEELYQEVKQQQQGITKEISIDNRYLLIYANIIHHTYSKPIGYIFVIRDITQIRELEEKQRQFISSVSHELRTPLTTIIGYSDMLMRRGVENPELVKKSISLIKKEGDRLLRLVNDLLDLSRLENMEFDLIKSQIDLLQLLDDVITQMRVKGKKYQNDIHFNFSPLPKINGDYDRLKQVFINIIDNAIKYSEPDNPIEIYTSQNGNYVEVSIRDFGSGMSKEELGKIFEPFYRIDKVRSRNLGGSGLGLAIVKELVEKHGGTIEMESEIDEGTLVTIKLPIE</sequence>
<dbReference type="SMART" id="SM00091">
    <property type="entry name" value="PAS"/>
    <property type="match status" value="1"/>
</dbReference>
<dbReference type="RefSeq" id="WP_087679172.1">
    <property type="nucleotide sequence ID" value="NZ_FUWV01000012.1"/>
</dbReference>
<dbReference type="SMART" id="SM00388">
    <property type="entry name" value="HisKA"/>
    <property type="match status" value="1"/>
</dbReference>
<evidence type="ECO:0000256" key="7">
    <source>
        <dbReference type="ARBA" id="ARBA00022741"/>
    </source>
</evidence>
<dbReference type="SUPFAM" id="SSF47384">
    <property type="entry name" value="Homodimeric domain of signal transducing histidine kinase"/>
    <property type="match status" value="1"/>
</dbReference>
<evidence type="ECO:0000256" key="8">
    <source>
        <dbReference type="ARBA" id="ARBA00022777"/>
    </source>
</evidence>
<dbReference type="GO" id="GO:0006355">
    <property type="term" value="P:regulation of DNA-templated transcription"/>
    <property type="evidence" value="ECO:0007669"/>
    <property type="project" value="InterPro"/>
</dbReference>
<dbReference type="CDD" id="cd06225">
    <property type="entry name" value="HAMP"/>
    <property type="match status" value="1"/>
</dbReference>
<dbReference type="OrthoDB" id="9792991at2"/>
<feature type="domain" description="HAMP" evidence="16">
    <location>
        <begin position="199"/>
        <end position="251"/>
    </location>
</feature>
<accession>A0A1T4NS37</accession>
<dbReference type="EMBL" id="FUWV01000012">
    <property type="protein sequence ID" value="SJZ82099.1"/>
    <property type="molecule type" value="Genomic_DNA"/>
</dbReference>
<keyword evidence="9" id="KW-0067">ATP-binding</keyword>
<dbReference type="Gene3D" id="6.10.340.10">
    <property type="match status" value="1"/>
</dbReference>
<dbReference type="Pfam" id="PF00512">
    <property type="entry name" value="HisKA"/>
    <property type="match status" value="1"/>
</dbReference>
<dbReference type="SMART" id="SM00387">
    <property type="entry name" value="HATPase_c"/>
    <property type="match status" value="1"/>
</dbReference>
<evidence type="ECO:0000256" key="2">
    <source>
        <dbReference type="ARBA" id="ARBA00004141"/>
    </source>
</evidence>
<evidence type="ECO:0000256" key="9">
    <source>
        <dbReference type="ARBA" id="ARBA00022840"/>
    </source>
</evidence>
<dbReference type="GO" id="GO:0005524">
    <property type="term" value="F:ATP binding"/>
    <property type="evidence" value="ECO:0007669"/>
    <property type="project" value="UniProtKB-KW"/>
</dbReference>
<keyword evidence="10 13" id="KW-1133">Transmembrane helix</keyword>
<dbReference type="Pfam" id="PF00672">
    <property type="entry name" value="HAMP"/>
    <property type="match status" value="1"/>
</dbReference>
<dbReference type="Proteomes" id="UP000196365">
    <property type="component" value="Unassembled WGS sequence"/>
</dbReference>
<evidence type="ECO:0000256" key="13">
    <source>
        <dbReference type="SAM" id="Phobius"/>
    </source>
</evidence>
<gene>
    <name evidence="17" type="ORF">SAMN02745973_01793</name>
</gene>
<dbReference type="CDD" id="cd00082">
    <property type="entry name" value="HisKA"/>
    <property type="match status" value="1"/>
</dbReference>
<evidence type="ECO:0000256" key="10">
    <source>
        <dbReference type="ARBA" id="ARBA00022989"/>
    </source>
</evidence>
<keyword evidence="6 13" id="KW-0812">Transmembrane</keyword>
<dbReference type="CDD" id="cd00075">
    <property type="entry name" value="HATPase"/>
    <property type="match status" value="1"/>
</dbReference>
<dbReference type="PROSITE" id="PS50885">
    <property type="entry name" value="HAMP"/>
    <property type="match status" value="1"/>
</dbReference>
<keyword evidence="12 13" id="KW-0472">Membrane</keyword>
<dbReference type="InterPro" id="IPR036890">
    <property type="entry name" value="HATPase_C_sf"/>
</dbReference>
<proteinExistence type="predicted"/>
<dbReference type="InterPro" id="IPR003660">
    <property type="entry name" value="HAMP_dom"/>
</dbReference>
<dbReference type="GO" id="GO:0000156">
    <property type="term" value="F:phosphorelay response regulator activity"/>
    <property type="evidence" value="ECO:0007669"/>
    <property type="project" value="TreeGrafter"/>
</dbReference>
<dbReference type="PANTHER" id="PTHR42878:SF7">
    <property type="entry name" value="SENSOR HISTIDINE KINASE GLRK"/>
    <property type="match status" value="1"/>
</dbReference>
<evidence type="ECO:0000256" key="6">
    <source>
        <dbReference type="ARBA" id="ARBA00022692"/>
    </source>
</evidence>
<dbReference type="InterPro" id="IPR050351">
    <property type="entry name" value="BphY/WalK/GraS-like"/>
</dbReference>
<dbReference type="GO" id="GO:0000155">
    <property type="term" value="F:phosphorelay sensor kinase activity"/>
    <property type="evidence" value="ECO:0007669"/>
    <property type="project" value="InterPro"/>
</dbReference>
<dbReference type="InterPro" id="IPR000014">
    <property type="entry name" value="PAS"/>
</dbReference>
<dbReference type="SUPFAM" id="SSF158472">
    <property type="entry name" value="HAMP domain-like"/>
    <property type="match status" value="1"/>
</dbReference>
<evidence type="ECO:0000256" key="12">
    <source>
        <dbReference type="ARBA" id="ARBA00023136"/>
    </source>
</evidence>
<dbReference type="Pfam" id="PF02518">
    <property type="entry name" value="HATPase_c"/>
    <property type="match status" value="1"/>
</dbReference>
<dbReference type="Pfam" id="PF00989">
    <property type="entry name" value="PAS"/>
    <property type="match status" value="1"/>
</dbReference>
<keyword evidence="5" id="KW-0808">Transferase</keyword>
<evidence type="ECO:0000256" key="1">
    <source>
        <dbReference type="ARBA" id="ARBA00000085"/>
    </source>
</evidence>
<dbReference type="SMART" id="SM00304">
    <property type="entry name" value="HAMP"/>
    <property type="match status" value="1"/>
</dbReference>
<evidence type="ECO:0000256" key="5">
    <source>
        <dbReference type="ARBA" id="ARBA00022679"/>
    </source>
</evidence>